<keyword evidence="1" id="KW-0472">Membrane</keyword>
<reference evidence="2" key="2">
    <citation type="submission" date="2021-04" db="EMBL/GenBank/DDBJ databases">
        <authorList>
            <person name="Gilroy R."/>
        </authorList>
    </citation>
    <scope>NUCLEOTIDE SEQUENCE</scope>
    <source>
        <strain evidence="2">12435</strain>
    </source>
</reference>
<comment type="caution">
    <text evidence="2">The sequence shown here is derived from an EMBL/GenBank/DDBJ whole genome shotgun (WGS) entry which is preliminary data.</text>
</comment>
<dbReference type="Proteomes" id="UP000823990">
    <property type="component" value="Unassembled WGS sequence"/>
</dbReference>
<reference evidence="2" key="1">
    <citation type="journal article" date="2021" name="PeerJ">
        <title>Extensive microbial diversity within the chicken gut microbiome revealed by metagenomics and culture.</title>
        <authorList>
            <person name="Gilroy R."/>
            <person name="Ravi A."/>
            <person name="Getino M."/>
            <person name="Pursley I."/>
            <person name="Horton D.L."/>
            <person name="Alikhan N.F."/>
            <person name="Baker D."/>
            <person name="Gharbi K."/>
            <person name="Hall N."/>
            <person name="Watson M."/>
            <person name="Adriaenssens E.M."/>
            <person name="Foster-Nyarko E."/>
            <person name="Jarju S."/>
            <person name="Secka A."/>
            <person name="Antonio M."/>
            <person name="Oren A."/>
            <person name="Chaudhuri R.R."/>
            <person name="La Ragione R."/>
            <person name="Hildebrand F."/>
            <person name="Pallen M.J."/>
        </authorList>
    </citation>
    <scope>NUCLEOTIDE SEQUENCE</scope>
    <source>
        <strain evidence="2">12435</strain>
    </source>
</reference>
<keyword evidence="1" id="KW-0812">Transmembrane</keyword>
<evidence type="ECO:0000256" key="1">
    <source>
        <dbReference type="SAM" id="Phobius"/>
    </source>
</evidence>
<sequence length="172" mass="17804">MGKRRKRVHVGPIDMLFLLLSVGGFIFAIIGIFIPWMGGSVSSELVGESASIDGMGLFSDELGLFKGDGVFPVAMVQVFAIIAVVLSALCAVGVVLKVFEVVRIKGLLPFLFAAATIVIGALVAVFSYSLAGTMGGIDGGEILQAGNFPIVGMYFCAVGTIVSGAAMLLKRG</sequence>
<gene>
    <name evidence="2" type="ORF">H9892_05015</name>
</gene>
<organism evidence="2 3">
    <name type="scientific">Candidatus Protoclostridium stercorigallinarum</name>
    <dbReference type="NCBI Taxonomy" id="2838741"/>
    <lineage>
        <taxon>Bacteria</taxon>
        <taxon>Bacillati</taxon>
        <taxon>Bacillota</taxon>
        <taxon>Clostridia</taxon>
        <taxon>Candidatus Protoclostridium</taxon>
    </lineage>
</organism>
<dbReference type="EMBL" id="DXHS01000076">
    <property type="protein sequence ID" value="HIW02681.1"/>
    <property type="molecule type" value="Genomic_DNA"/>
</dbReference>
<feature type="transmembrane region" description="Helical" evidence="1">
    <location>
        <begin position="151"/>
        <end position="169"/>
    </location>
</feature>
<evidence type="ECO:0000313" key="3">
    <source>
        <dbReference type="Proteomes" id="UP000823990"/>
    </source>
</evidence>
<accession>A0A9D1Q0V5</accession>
<feature type="transmembrane region" description="Helical" evidence="1">
    <location>
        <begin position="12"/>
        <end position="36"/>
    </location>
</feature>
<dbReference type="AlphaFoldDB" id="A0A9D1Q0V5"/>
<protein>
    <submittedName>
        <fullName evidence="2">Uncharacterized protein</fullName>
    </submittedName>
</protein>
<feature type="transmembrane region" description="Helical" evidence="1">
    <location>
        <begin position="108"/>
        <end position="131"/>
    </location>
</feature>
<evidence type="ECO:0000313" key="2">
    <source>
        <dbReference type="EMBL" id="HIW02681.1"/>
    </source>
</evidence>
<name>A0A9D1Q0V5_9FIRM</name>
<feature type="transmembrane region" description="Helical" evidence="1">
    <location>
        <begin position="74"/>
        <end position="96"/>
    </location>
</feature>
<keyword evidence="1" id="KW-1133">Transmembrane helix</keyword>
<proteinExistence type="predicted"/>